<protein>
    <submittedName>
        <fullName evidence="3">(3S,6E)-nerolidol synthase 1</fullName>
        <ecNumber evidence="3">4.2.3.15</ecNumber>
    </submittedName>
</protein>
<evidence type="ECO:0000259" key="2">
    <source>
        <dbReference type="Pfam" id="PF03936"/>
    </source>
</evidence>
<proteinExistence type="predicted"/>
<keyword evidence="3" id="KW-0456">Lyase</keyword>
<gene>
    <name evidence="3" type="ORF">glysoja_043677</name>
</gene>
<keyword evidence="1" id="KW-0479">Metal-binding</keyword>
<feature type="domain" description="Terpene synthase metal-binding" evidence="2">
    <location>
        <begin position="1"/>
        <end position="98"/>
    </location>
</feature>
<dbReference type="InterPro" id="IPR005630">
    <property type="entry name" value="Terpene_synthase_metal-bd"/>
</dbReference>
<evidence type="ECO:0000313" key="3">
    <source>
        <dbReference type="EMBL" id="KHN45733.1"/>
    </source>
</evidence>
<name>A0A0B2SLK6_GLYSO</name>
<dbReference type="InterPro" id="IPR008949">
    <property type="entry name" value="Isoprenoid_synthase_dom_sf"/>
</dbReference>
<accession>A0A0B2SLK6</accession>
<organism evidence="3">
    <name type="scientific">Glycine soja</name>
    <name type="common">Wild soybean</name>
    <dbReference type="NCBI Taxonomy" id="3848"/>
    <lineage>
        <taxon>Eukaryota</taxon>
        <taxon>Viridiplantae</taxon>
        <taxon>Streptophyta</taxon>
        <taxon>Embryophyta</taxon>
        <taxon>Tracheophyta</taxon>
        <taxon>Spermatophyta</taxon>
        <taxon>Magnoliopsida</taxon>
        <taxon>eudicotyledons</taxon>
        <taxon>Gunneridae</taxon>
        <taxon>Pentapetalae</taxon>
        <taxon>rosids</taxon>
        <taxon>fabids</taxon>
        <taxon>Fabales</taxon>
        <taxon>Fabaceae</taxon>
        <taxon>Papilionoideae</taxon>
        <taxon>50 kb inversion clade</taxon>
        <taxon>NPAAA clade</taxon>
        <taxon>indigoferoid/millettioid clade</taxon>
        <taxon>Phaseoleae</taxon>
        <taxon>Glycine</taxon>
        <taxon>Glycine subgen. Soja</taxon>
    </lineage>
</organism>
<dbReference type="PANTHER" id="PTHR31225">
    <property type="entry name" value="OS04G0344100 PROTEIN-RELATED"/>
    <property type="match status" value="1"/>
</dbReference>
<dbReference type="GO" id="GO:0000287">
    <property type="term" value="F:magnesium ion binding"/>
    <property type="evidence" value="ECO:0007669"/>
    <property type="project" value="InterPro"/>
</dbReference>
<dbReference type="AlphaFoldDB" id="A0A0B2SLK6"/>
<dbReference type="Gene3D" id="1.10.600.10">
    <property type="entry name" value="Farnesyl Diphosphate Synthase"/>
    <property type="match status" value="1"/>
</dbReference>
<dbReference type="SUPFAM" id="SSF48576">
    <property type="entry name" value="Terpenoid synthases"/>
    <property type="match status" value="1"/>
</dbReference>
<dbReference type="GO" id="GO:0016114">
    <property type="term" value="P:terpenoid biosynthetic process"/>
    <property type="evidence" value="ECO:0007669"/>
    <property type="project" value="InterPro"/>
</dbReference>
<dbReference type="PANTHER" id="PTHR31225:SF234">
    <property type="entry name" value="TERPENE SYNTHASE 4-RELATED"/>
    <property type="match status" value="1"/>
</dbReference>
<dbReference type="EMBL" id="KN641869">
    <property type="protein sequence ID" value="KHN45733.1"/>
    <property type="molecule type" value="Genomic_DNA"/>
</dbReference>
<dbReference type="EC" id="4.2.3.15" evidence="3"/>
<dbReference type="Pfam" id="PF03936">
    <property type="entry name" value="Terpene_synth_C"/>
    <property type="match status" value="1"/>
</dbReference>
<evidence type="ECO:0000256" key="1">
    <source>
        <dbReference type="ARBA" id="ARBA00022723"/>
    </source>
</evidence>
<dbReference type="Proteomes" id="UP000053555">
    <property type="component" value="Unassembled WGS sequence"/>
</dbReference>
<reference evidence="3" key="1">
    <citation type="submission" date="2014-07" db="EMBL/GenBank/DDBJ databases">
        <title>Identification of a novel salt tolerance gene in wild soybean by whole-genome sequencing.</title>
        <authorList>
            <person name="Lam H.-M."/>
            <person name="Qi X."/>
            <person name="Li M.-W."/>
            <person name="Liu X."/>
            <person name="Xie M."/>
            <person name="Ni M."/>
            <person name="Xu X."/>
        </authorList>
    </citation>
    <scope>NUCLEOTIDE SEQUENCE [LARGE SCALE GENOMIC DNA]</scope>
    <source>
        <tissue evidence="3">Root</tissue>
    </source>
</reference>
<dbReference type="GO" id="GO:0050551">
    <property type="term" value="F:myrcene synthase activity"/>
    <property type="evidence" value="ECO:0007669"/>
    <property type="project" value="UniProtKB-EC"/>
</dbReference>
<dbReference type="InterPro" id="IPR050148">
    <property type="entry name" value="Terpene_synthase-like"/>
</dbReference>
<sequence length="119" mass="13796">MKNGIVSTGVHMILVQYSFFFMGQAITKENVTIMDEFPNIISTTATILRLCDDLEGDRDVNGDGNYGLYMKCYMKEHPHVSIEQTREHVTRMVSDAWKRLNQECLMSHDRCKSFTIIFH</sequence>